<dbReference type="AlphaFoldDB" id="A0A9J7K6L0"/>
<protein>
    <submittedName>
        <fullName evidence="3">Collagen alpha-1(I) chain-like</fullName>
    </submittedName>
</protein>
<reference evidence="3" key="3">
    <citation type="submission" date="2025-08" db="UniProtKB">
        <authorList>
            <consortium name="RefSeq"/>
        </authorList>
    </citation>
    <scope>IDENTIFICATION</scope>
    <source>
        <strain evidence="3">17A/GY</strain>
        <tissue evidence="3">Liver</tissue>
    </source>
</reference>
<dbReference type="Proteomes" id="UP001108280">
    <property type="component" value="Chromosome 6"/>
</dbReference>
<keyword evidence="2" id="KW-1185">Reference proteome</keyword>
<feature type="compositionally biased region" description="Low complexity" evidence="1">
    <location>
        <begin position="17"/>
        <end position="32"/>
    </location>
</feature>
<evidence type="ECO:0000313" key="3">
    <source>
        <dbReference type="RefSeq" id="XP_035301901.1"/>
    </source>
</evidence>
<dbReference type="GeneID" id="118239035"/>
<dbReference type="RefSeq" id="XP_035301901.1">
    <property type="nucleotide sequence ID" value="XM_035446010.1"/>
</dbReference>
<reference evidence="2" key="2">
    <citation type="journal article" date="2020" name="Biotechnol. Bioeng.">
        <title>Chromosome-scale scaffolds for the Chinese hamster reference genome assembly to facilitate the study of the CHO epigenome.</title>
        <authorList>
            <person name="Hilliard W."/>
            <person name="MacDonald M."/>
            <person name="Lee K.H."/>
        </authorList>
    </citation>
    <scope>NUCLEOTIDE SEQUENCE [LARGE SCALE GENOMIC DNA]</scope>
    <source>
        <strain evidence="2">17A/GY</strain>
    </source>
</reference>
<dbReference type="KEGG" id="cge:118239035"/>
<sequence length="157" mass="16675">MPSNSYQRGGLQLPAAGSRGPQRPGLPPRLHGSSSRVLTATPKPAGSPEGARGAEPPTAAHTPAGSRRRLCPGDRGRALPPGPSSNMSPNLPPRVRAARQCLMDSSRRRRRRGRPPAARQPPVRAALLELGCPRHRLGQWVPPSRDPELPKNSGSAL</sequence>
<organism evidence="2 3">
    <name type="scientific">Cricetulus griseus</name>
    <name type="common">Chinese hamster</name>
    <name type="synonym">Cricetulus barabensis griseus</name>
    <dbReference type="NCBI Taxonomy" id="10029"/>
    <lineage>
        <taxon>Eukaryota</taxon>
        <taxon>Metazoa</taxon>
        <taxon>Chordata</taxon>
        <taxon>Craniata</taxon>
        <taxon>Vertebrata</taxon>
        <taxon>Euteleostomi</taxon>
        <taxon>Mammalia</taxon>
        <taxon>Eutheria</taxon>
        <taxon>Euarchontoglires</taxon>
        <taxon>Glires</taxon>
        <taxon>Rodentia</taxon>
        <taxon>Myomorpha</taxon>
        <taxon>Muroidea</taxon>
        <taxon>Cricetidae</taxon>
        <taxon>Cricetinae</taxon>
        <taxon>Cricetulus</taxon>
    </lineage>
</organism>
<reference evidence="2" key="1">
    <citation type="journal article" date="2018" name="Biotechnol. Bioeng.">
        <title>A reference genome of the Chinese hamster based on a hybrid assembly strategy.</title>
        <authorList>
            <person name="Rupp O."/>
            <person name="MacDonald M.L."/>
            <person name="Li S."/>
            <person name="Dhiman H."/>
            <person name="Polson S."/>
            <person name="Griep S."/>
            <person name="Heffner K."/>
            <person name="Hernandez I."/>
            <person name="Brinkrolf K."/>
            <person name="Jadhav V."/>
            <person name="Samoudi M."/>
            <person name="Hao H."/>
            <person name="Kingham B."/>
            <person name="Goesmann A."/>
            <person name="Betenbaugh M.J."/>
            <person name="Lewis N.E."/>
            <person name="Borth N."/>
            <person name="Lee K.H."/>
        </authorList>
    </citation>
    <scope>NUCLEOTIDE SEQUENCE [LARGE SCALE GENOMIC DNA]</scope>
    <source>
        <strain evidence="2">17A/GY</strain>
    </source>
</reference>
<feature type="region of interest" description="Disordered" evidence="1">
    <location>
        <begin position="1"/>
        <end position="157"/>
    </location>
</feature>
<evidence type="ECO:0000313" key="2">
    <source>
        <dbReference type="Proteomes" id="UP001108280"/>
    </source>
</evidence>
<accession>A0A9J7K6L0</accession>
<proteinExistence type="predicted"/>
<evidence type="ECO:0000256" key="1">
    <source>
        <dbReference type="SAM" id="MobiDB-lite"/>
    </source>
</evidence>
<feature type="compositionally biased region" description="Low complexity" evidence="1">
    <location>
        <begin position="115"/>
        <end position="126"/>
    </location>
</feature>
<gene>
    <name evidence="3" type="primary">LOC118239035</name>
</gene>
<name>A0A9J7K6L0_CRIGR</name>